<dbReference type="AlphaFoldDB" id="A0A842HZR6"/>
<reference evidence="3 4" key="1">
    <citation type="submission" date="2020-08" db="EMBL/GenBank/DDBJ databases">
        <title>Draft genome sequence of Parasphingopyxis sp. GrpM-11.</title>
        <authorList>
            <person name="Oh J."/>
            <person name="Roh D.-H."/>
        </authorList>
    </citation>
    <scope>NUCLEOTIDE SEQUENCE [LARGE SCALE GENOMIC DNA]</scope>
    <source>
        <strain evidence="3 4">GrpM-11</strain>
    </source>
</reference>
<dbReference type="EMBL" id="JACJVJ010000002">
    <property type="protein sequence ID" value="MBC2777869.1"/>
    <property type="molecule type" value="Genomic_DNA"/>
</dbReference>
<evidence type="ECO:0000256" key="1">
    <source>
        <dbReference type="SAM" id="Phobius"/>
    </source>
</evidence>
<evidence type="ECO:0000313" key="3">
    <source>
        <dbReference type="EMBL" id="MBC2777869.1"/>
    </source>
</evidence>
<keyword evidence="4" id="KW-1185">Reference proteome</keyword>
<keyword evidence="1" id="KW-1133">Transmembrane helix</keyword>
<accession>A0A842HZR6</accession>
<feature type="transmembrane region" description="Helical" evidence="1">
    <location>
        <begin position="57"/>
        <end position="82"/>
    </location>
</feature>
<keyword evidence="1" id="KW-0812">Transmembrane</keyword>
<comment type="caution">
    <text evidence="3">The sequence shown here is derived from an EMBL/GenBank/DDBJ whole genome shotgun (WGS) entry which is preliminary data.</text>
</comment>
<organism evidence="3 4">
    <name type="scientific">Parasphingopyxis marina</name>
    <dbReference type="NCBI Taxonomy" id="2761622"/>
    <lineage>
        <taxon>Bacteria</taxon>
        <taxon>Pseudomonadati</taxon>
        <taxon>Pseudomonadota</taxon>
        <taxon>Alphaproteobacteria</taxon>
        <taxon>Sphingomonadales</taxon>
        <taxon>Sphingomonadaceae</taxon>
        <taxon>Parasphingopyxis</taxon>
    </lineage>
</organism>
<dbReference type="RefSeq" id="WP_185801174.1">
    <property type="nucleotide sequence ID" value="NZ_JACJVJ010000002.1"/>
</dbReference>
<feature type="transmembrane region" description="Helical" evidence="1">
    <location>
        <begin position="151"/>
        <end position="175"/>
    </location>
</feature>
<keyword evidence="1" id="KW-0472">Membrane</keyword>
<sequence>MAKRRKNSESGPFVRWVRRHSPSREELARNRFIKPFASRIMHSHLWRFSRRSVPRGAALGMIVGIFVMIPGLQIIASALLALPFRANIPVAAAATFASNPITTPFILIAAVFVGNDVFGLHANPAHFRVMYENGASASQWLAWLATDAAPALVGGLLVIAVISAAISYLAASWFWRYRVGRRWKKRHRELAH</sequence>
<feature type="domain" description="DUF2062" evidence="2">
    <location>
        <begin position="34"/>
        <end position="184"/>
    </location>
</feature>
<dbReference type="PANTHER" id="PTHR40547">
    <property type="entry name" value="SLL0298 PROTEIN"/>
    <property type="match status" value="1"/>
</dbReference>
<dbReference type="Pfam" id="PF09835">
    <property type="entry name" value="DUF2062"/>
    <property type="match status" value="1"/>
</dbReference>
<feature type="transmembrane region" description="Helical" evidence="1">
    <location>
        <begin position="88"/>
        <end position="113"/>
    </location>
</feature>
<dbReference type="InterPro" id="IPR018639">
    <property type="entry name" value="DUF2062"/>
</dbReference>
<dbReference type="Proteomes" id="UP000564378">
    <property type="component" value="Unassembled WGS sequence"/>
</dbReference>
<proteinExistence type="predicted"/>
<dbReference type="PANTHER" id="PTHR40547:SF1">
    <property type="entry name" value="SLL0298 PROTEIN"/>
    <property type="match status" value="1"/>
</dbReference>
<name>A0A842HZR6_9SPHN</name>
<protein>
    <submittedName>
        <fullName evidence="3">DUF2062 domain-containing protein</fullName>
    </submittedName>
</protein>
<evidence type="ECO:0000313" key="4">
    <source>
        <dbReference type="Proteomes" id="UP000564378"/>
    </source>
</evidence>
<gene>
    <name evidence="3" type="ORF">H6P80_09570</name>
</gene>
<evidence type="ECO:0000259" key="2">
    <source>
        <dbReference type="Pfam" id="PF09835"/>
    </source>
</evidence>